<proteinExistence type="predicted"/>
<gene>
    <name evidence="1" type="ORF">MNBD_GAMMA12-3104</name>
</gene>
<dbReference type="InterPro" id="IPR014115">
    <property type="entry name" value="TrbI_Ftype"/>
</dbReference>
<sequence length="129" mass="14531">MKNTLLSTISLFVWVSVLTISIVAVNARWINPPRRIVTVDIISLVKEKIVQTANSTSGKKSKEYRESLVKKINLDLEWALKKIADQNDVIIVPKQAVLAGQTADVTNVVRRALGLTRKNTRIKFTFSER</sequence>
<dbReference type="Pfam" id="PF09677">
    <property type="entry name" value="TrbI_Ftype"/>
    <property type="match status" value="1"/>
</dbReference>
<dbReference type="EMBL" id="UOFL01000257">
    <property type="protein sequence ID" value="VAW82981.1"/>
    <property type="molecule type" value="Genomic_DNA"/>
</dbReference>
<organism evidence="1">
    <name type="scientific">hydrothermal vent metagenome</name>
    <dbReference type="NCBI Taxonomy" id="652676"/>
    <lineage>
        <taxon>unclassified sequences</taxon>
        <taxon>metagenomes</taxon>
        <taxon>ecological metagenomes</taxon>
    </lineage>
</organism>
<accession>A0A3B0YU93</accession>
<protein>
    <submittedName>
        <fullName evidence="1">Uncharacterized protein</fullName>
    </submittedName>
</protein>
<name>A0A3B0YU93_9ZZZZ</name>
<reference evidence="1" key="1">
    <citation type="submission" date="2018-06" db="EMBL/GenBank/DDBJ databases">
        <authorList>
            <person name="Zhirakovskaya E."/>
        </authorList>
    </citation>
    <scope>NUCLEOTIDE SEQUENCE</scope>
</reference>
<evidence type="ECO:0000313" key="1">
    <source>
        <dbReference type="EMBL" id="VAW82981.1"/>
    </source>
</evidence>
<dbReference type="AlphaFoldDB" id="A0A3B0YU93"/>